<comment type="caution">
    <text evidence="1">The sequence shown here is derived from an EMBL/GenBank/DDBJ whole genome shotgun (WGS) entry which is preliminary data.</text>
</comment>
<evidence type="ECO:0000313" key="2">
    <source>
        <dbReference type="Proteomes" id="UP000824232"/>
    </source>
</evidence>
<sequence length="289" mass="34298">MKEYMSNEQLIDYLISKKVNVINKEEAIKKIEKYTYYSIVNSYKFNFKDSNNNYLPNVSFDEIFALFEFDKNLKYIILKYTLEIETIIKSLMANQISKNYGLINYLTIDNLDDNAQIETKEKLINKINEEINHNYNIHSAITHYKDKYNYIPPFVLMKILTFGVTSRYYGLLKQKDRQKIAKYFKISDKLLKQILKNLTSIRNIAAHSDRLFCFRDKYTLSFKLIDKNYNIKDNTTNLYMMIKALKLILTKGLYNEMIKRINNEIKILDSKLSSISINDILKIMGYPNT</sequence>
<reference evidence="1" key="1">
    <citation type="submission" date="2020-10" db="EMBL/GenBank/DDBJ databases">
        <authorList>
            <person name="Gilroy R."/>
        </authorList>
    </citation>
    <scope>NUCLEOTIDE SEQUENCE</scope>
    <source>
        <strain evidence="1">CHK184-20233</strain>
    </source>
</reference>
<dbReference type="EMBL" id="DVHC01000007">
    <property type="protein sequence ID" value="HIR58510.1"/>
    <property type="molecule type" value="Genomic_DNA"/>
</dbReference>
<evidence type="ECO:0000313" key="1">
    <source>
        <dbReference type="EMBL" id="HIR58510.1"/>
    </source>
</evidence>
<protein>
    <submittedName>
        <fullName evidence="1">Abi family protein</fullName>
    </submittedName>
</protein>
<dbReference type="InterPro" id="IPR011664">
    <property type="entry name" value="Abi_system_AbiD/AbiF-like"/>
</dbReference>
<gene>
    <name evidence="1" type="ORF">IAB38_00505</name>
</gene>
<accession>A0A9D1J2Q6</accession>
<dbReference type="Pfam" id="PF07751">
    <property type="entry name" value="Abi_2"/>
    <property type="match status" value="1"/>
</dbReference>
<name>A0A9D1J2Q6_9FIRM</name>
<dbReference type="AlphaFoldDB" id="A0A9D1J2Q6"/>
<organism evidence="1 2">
    <name type="scientific">Candidatus Onthousia excrementipullorum</name>
    <dbReference type="NCBI Taxonomy" id="2840884"/>
    <lineage>
        <taxon>Bacteria</taxon>
        <taxon>Bacillati</taxon>
        <taxon>Bacillota</taxon>
        <taxon>Bacilli</taxon>
        <taxon>Candidatus Onthousia</taxon>
    </lineage>
</organism>
<dbReference type="Proteomes" id="UP000824232">
    <property type="component" value="Unassembled WGS sequence"/>
</dbReference>
<proteinExistence type="predicted"/>
<reference evidence="1" key="2">
    <citation type="journal article" date="2021" name="PeerJ">
        <title>Extensive microbial diversity within the chicken gut microbiome revealed by metagenomics and culture.</title>
        <authorList>
            <person name="Gilroy R."/>
            <person name="Ravi A."/>
            <person name="Getino M."/>
            <person name="Pursley I."/>
            <person name="Horton D.L."/>
            <person name="Alikhan N.F."/>
            <person name="Baker D."/>
            <person name="Gharbi K."/>
            <person name="Hall N."/>
            <person name="Watson M."/>
            <person name="Adriaenssens E.M."/>
            <person name="Foster-Nyarko E."/>
            <person name="Jarju S."/>
            <person name="Secka A."/>
            <person name="Antonio M."/>
            <person name="Oren A."/>
            <person name="Chaudhuri R.R."/>
            <person name="La Ragione R."/>
            <person name="Hildebrand F."/>
            <person name="Pallen M.J."/>
        </authorList>
    </citation>
    <scope>NUCLEOTIDE SEQUENCE</scope>
    <source>
        <strain evidence="1">CHK184-20233</strain>
    </source>
</reference>